<reference evidence="1 2" key="1">
    <citation type="submission" date="2023-07" db="EMBL/GenBank/DDBJ databases">
        <title>The novel representative of Negativicutes class, Anaeroselena agilis gen. nov. sp. nov.</title>
        <authorList>
            <person name="Prokofeva M.I."/>
            <person name="Elcheninov A.G."/>
            <person name="Klyukina A."/>
            <person name="Kublanov I.V."/>
            <person name="Frolov E.N."/>
            <person name="Podosokorskaya O.A."/>
        </authorList>
    </citation>
    <scope>NUCLEOTIDE SEQUENCE [LARGE SCALE GENOMIC DNA]</scope>
    <source>
        <strain evidence="1 2">4137-cl</strain>
    </source>
</reference>
<keyword evidence="2" id="KW-1185">Reference proteome</keyword>
<dbReference type="EMBL" id="JAUOZS010000001">
    <property type="protein sequence ID" value="MDT8901409.1"/>
    <property type="molecule type" value="Genomic_DNA"/>
</dbReference>
<dbReference type="Proteomes" id="UP001254848">
    <property type="component" value="Unassembled WGS sequence"/>
</dbReference>
<name>A0ABU3NX74_9FIRM</name>
<evidence type="ECO:0000313" key="2">
    <source>
        <dbReference type="Proteomes" id="UP001254848"/>
    </source>
</evidence>
<organism evidence="1 2">
    <name type="scientific">Anaeroselena agilis</name>
    <dbReference type="NCBI Taxonomy" id="3063788"/>
    <lineage>
        <taxon>Bacteria</taxon>
        <taxon>Bacillati</taxon>
        <taxon>Bacillota</taxon>
        <taxon>Negativicutes</taxon>
        <taxon>Acetonemataceae</taxon>
        <taxon>Anaeroselena</taxon>
    </lineage>
</organism>
<comment type="caution">
    <text evidence="1">The sequence shown here is derived from an EMBL/GenBank/DDBJ whole genome shotgun (WGS) entry which is preliminary data.</text>
</comment>
<proteinExistence type="predicted"/>
<evidence type="ECO:0000313" key="1">
    <source>
        <dbReference type="EMBL" id="MDT8901409.1"/>
    </source>
</evidence>
<protein>
    <submittedName>
        <fullName evidence="1">Uncharacterized protein</fullName>
    </submittedName>
</protein>
<gene>
    <name evidence="1" type="ORF">Q4T40_09175</name>
</gene>
<accession>A0ABU3NX74</accession>
<dbReference type="RefSeq" id="WP_413779919.1">
    <property type="nucleotide sequence ID" value="NZ_JAUOZS010000001.1"/>
</dbReference>
<sequence>MIIDYLLFALGAFLFGYLLGKRLGREEGREEGKALVPLLLREQSFAQGYCALCHAARLPAIERSENAQRGFSTL</sequence>